<dbReference type="InterPro" id="IPR050808">
    <property type="entry name" value="Phage_Integrase"/>
</dbReference>
<proteinExistence type="inferred from homology"/>
<dbReference type="Pfam" id="PF13356">
    <property type="entry name" value="Arm-DNA-bind_3"/>
    <property type="match status" value="1"/>
</dbReference>
<name>A0A1Y6D894_9GAMM</name>
<dbReference type="InterPro" id="IPR002104">
    <property type="entry name" value="Integrase_catalytic"/>
</dbReference>
<evidence type="ECO:0000256" key="1">
    <source>
        <dbReference type="ARBA" id="ARBA00008857"/>
    </source>
</evidence>
<accession>A0A1Y6D894</accession>
<dbReference type="Gene3D" id="3.30.160.390">
    <property type="entry name" value="Integrase, DNA-binding domain"/>
    <property type="match status" value="1"/>
</dbReference>
<evidence type="ECO:0000313" key="9">
    <source>
        <dbReference type="Proteomes" id="UP000192923"/>
    </source>
</evidence>
<dbReference type="OrthoDB" id="9795573at2"/>
<dbReference type="InterPro" id="IPR038488">
    <property type="entry name" value="Integrase_DNA-bd_sf"/>
</dbReference>
<dbReference type="RefSeq" id="WP_085215822.1">
    <property type="nucleotide sequence ID" value="NZ_FXAM01000001.1"/>
</dbReference>
<feature type="domain" description="Tyr recombinase" evidence="6">
    <location>
        <begin position="203"/>
        <end position="390"/>
    </location>
</feature>
<dbReference type="Gene3D" id="1.10.443.10">
    <property type="entry name" value="Intergrase catalytic core"/>
    <property type="match status" value="1"/>
</dbReference>
<dbReference type="PROSITE" id="PS51898">
    <property type="entry name" value="TYR_RECOMBINASE"/>
    <property type="match status" value="1"/>
</dbReference>
<dbReference type="InterPro" id="IPR044068">
    <property type="entry name" value="CB"/>
</dbReference>
<organism evidence="8 9">
    <name type="scientific">Methylomagnum ishizawai</name>
    <dbReference type="NCBI Taxonomy" id="1760988"/>
    <lineage>
        <taxon>Bacteria</taxon>
        <taxon>Pseudomonadati</taxon>
        <taxon>Pseudomonadota</taxon>
        <taxon>Gammaproteobacteria</taxon>
        <taxon>Methylococcales</taxon>
        <taxon>Methylococcaceae</taxon>
        <taxon>Methylomagnum</taxon>
    </lineage>
</organism>
<evidence type="ECO:0000259" key="6">
    <source>
        <dbReference type="PROSITE" id="PS51898"/>
    </source>
</evidence>
<keyword evidence="4" id="KW-0233">DNA recombination</keyword>
<reference evidence="8 9" key="1">
    <citation type="submission" date="2016-12" db="EMBL/GenBank/DDBJ databases">
        <authorList>
            <person name="Song W.-J."/>
            <person name="Kurnit D.M."/>
        </authorList>
    </citation>
    <scope>NUCLEOTIDE SEQUENCE [LARGE SCALE GENOMIC DNA]</scope>
    <source>
        <strain evidence="8 9">175</strain>
    </source>
</reference>
<evidence type="ECO:0000259" key="7">
    <source>
        <dbReference type="PROSITE" id="PS51900"/>
    </source>
</evidence>
<gene>
    <name evidence="8" type="ORF">SAMN02949497_4408</name>
</gene>
<dbReference type="InterPro" id="IPR053876">
    <property type="entry name" value="Phage_int_M"/>
</dbReference>
<dbReference type="EMBL" id="FXAM01000001">
    <property type="protein sequence ID" value="SMF96993.1"/>
    <property type="molecule type" value="Genomic_DNA"/>
</dbReference>
<dbReference type="PANTHER" id="PTHR30629">
    <property type="entry name" value="PROPHAGE INTEGRASE"/>
    <property type="match status" value="1"/>
</dbReference>
<dbReference type="InterPro" id="IPR011010">
    <property type="entry name" value="DNA_brk_join_enz"/>
</dbReference>
<evidence type="ECO:0000256" key="5">
    <source>
        <dbReference type="PROSITE-ProRule" id="PRU01248"/>
    </source>
</evidence>
<dbReference type="InterPro" id="IPR010998">
    <property type="entry name" value="Integrase_recombinase_N"/>
</dbReference>
<dbReference type="Gene3D" id="1.10.150.130">
    <property type="match status" value="1"/>
</dbReference>
<dbReference type="InterPro" id="IPR025166">
    <property type="entry name" value="Integrase_DNA_bind_dom"/>
</dbReference>
<dbReference type="STRING" id="1760988.SAMN02949497_4408"/>
<evidence type="ECO:0000313" key="8">
    <source>
        <dbReference type="EMBL" id="SMF96993.1"/>
    </source>
</evidence>
<protein>
    <submittedName>
        <fullName evidence="8">Site-specific recombinase XerD</fullName>
    </submittedName>
</protein>
<keyword evidence="3 5" id="KW-0238">DNA-binding</keyword>
<dbReference type="PROSITE" id="PS51900">
    <property type="entry name" value="CB"/>
    <property type="match status" value="1"/>
</dbReference>
<sequence>MGKLTDIQIRNWVKAGKPIARADGGGLTFTLSAKGTAAWVLRYRFGGGVRELSLGRYPDIPLMEARKLATENRVKVYQGTDVAREKQRARVQAAAMETFDKLAKDYMDKVFPGLSATTAQQRRRHIERLILPKLGPLPAREVSTADVVSIVEAVGTKSKSTAHQVLTALSEIFKHGIARHVVTGNPCGGITVAAVCGRLEPKRQRLKLTADELRAVLPELPSIGASNALAVKILLATCVRLGELAKAEWGDVDFERAEWFIPDANSKTRQGFAVPLVPAVADWFRQLEVYACGSRYVLPARQSRRVGNQGGDAPFEQRALNAMLVKLCKRLDGRVRRFSPHDLRSTARSHLAELGVPVVVAERCLNHSLGGLVAVYDQHDYLNERRAALERWTAFLLACESGQGFNVVPIRKGA</sequence>
<dbReference type="InterPro" id="IPR013762">
    <property type="entry name" value="Integrase-like_cat_sf"/>
</dbReference>
<dbReference type="Pfam" id="PF22022">
    <property type="entry name" value="Phage_int_M"/>
    <property type="match status" value="1"/>
</dbReference>
<dbReference type="Proteomes" id="UP000192923">
    <property type="component" value="Unassembled WGS sequence"/>
</dbReference>
<evidence type="ECO:0000256" key="4">
    <source>
        <dbReference type="ARBA" id="ARBA00023172"/>
    </source>
</evidence>
<dbReference type="PANTHER" id="PTHR30629:SF2">
    <property type="entry name" value="PROPHAGE INTEGRASE INTS-RELATED"/>
    <property type="match status" value="1"/>
</dbReference>
<keyword evidence="2" id="KW-0229">DNA integration</keyword>
<dbReference type="GO" id="GO:0015074">
    <property type="term" value="P:DNA integration"/>
    <property type="evidence" value="ECO:0007669"/>
    <property type="project" value="UniProtKB-KW"/>
</dbReference>
<keyword evidence="9" id="KW-1185">Reference proteome</keyword>
<feature type="domain" description="Core-binding (CB)" evidence="7">
    <location>
        <begin position="97"/>
        <end position="177"/>
    </location>
</feature>
<dbReference type="GO" id="GO:0003677">
    <property type="term" value="F:DNA binding"/>
    <property type="evidence" value="ECO:0007669"/>
    <property type="project" value="UniProtKB-UniRule"/>
</dbReference>
<dbReference type="CDD" id="cd00801">
    <property type="entry name" value="INT_P4_C"/>
    <property type="match status" value="1"/>
</dbReference>
<dbReference type="SUPFAM" id="SSF56349">
    <property type="entry name" value="DNA breaking-rejoining enzymes"/>
    <property type="match status" value="1"/>
</dbReference>
<evidence type="ECO:0000256" key="2">
    <source>
        <dbReference type="ARBA" id="ARBA00022908"/>
    </source>
</evidence>
<comment type="similarity">
    <text evidence="1">Belongs to the 'phage' integrase family.</text>
</comment>
<dbReference type="Pfam" id="PF00589">
    <property type="entry name" value="Phage_integrase"/>
    <property type="match status" value="1"/>
</dbReference>
<dbReference type="AlphaFoldDB" id="A0A1Y6D894"/>
<dbReference type="GO" id="GO:0006310">
    <property type="term" value="P:DNA recombination"/>
    <property type="evidence" value="ECO:0007669"/>
    <property type="project" value="UniProtKB-KW"/>
</dbReference>
<evidence type="ECO:0000256" key="3">
    <source>
        <dbReference type="ARBA" id="ARBA00023125"/>
    </source>
</evidence>